<keyword evidence="2" id="KW-1185">Reference proteome</keyword>
<evidence type="ECO:0000313" key="2">
    <source>
        <dbReference type="Proteomes" id="UP001162131"/>
    </source>
</evidence>
<reference evidence="1" key="1">
    <citation type="submission" date="2021-09" db="EMBL/GenBank/DDBJ databases">
        <authorList>
            <consortium name="AG Swart"/>
            <person name="Singh M."/>
            <person name="Singh A."/>
            <person name="Seah K."/>
            <person name="Emmerich C."/>
        </authorList>
    </citation>
    <scope>NUCLEOTIDE SEQUENCE</scope>
    <source>
        <strain evidence="1">ATCC30299</strain>
    </source>
</reference>
<accession>A0AAU9IL45</accession>
<comment type="caution">
    <text evidence="1">The sequence shown here is derived from an EMBL/GenBank/DDBJ whole genome shotgun (WGS) entry which is preliminary data.</text>
</comment>
<dbReference type="Proteomes" id="UP001162131">
    <property type="component" value="Unassembled WGS sequence"/>
</dbReference>
<protein>
    <submittedName>
        <fullName evidence="1">Uncharacterized protein</fullName>
    </submittedName>
</protein>
<dbReference type="AlphaFoldDB" id="A0AAU9IL45"/>
<dbReference type="EMBL" id="CAJZBQ010000006">
    <property type="protein sequence ID" value="CAG9312519.1"/>
    <property type="molecule type" value="Genomic_DNA"/>
</dbReference>
<proteinExistence type="predicted"/>
<sequence>MVKNVTDSDFENESQKEWIWCGSEGTEIADISCSEGSQTVSDSQSLLRICSLQNYENKFMKGENRSIKFKKTAIGCVIHFLRKNSPSPIENIIRHVKSKEHSLVTSANGKYKKDAFKIVDYVLSCYPKLFLLNDNFHCYLNENQAMNYEKKYNLAKATISEKTRLKYKEKAEKRMEKLARMQRIREQIEDDLRTGTNRPSILTKTYQILISDDKKAAEHIKMTIRSAYLSLKGVNP</sequence>
<organism evidence="1 2">
    <name type="scientific">Blepharisma stoltei</name>
    <dbReference type="NCBI Taxonomy" id="1481888"/>
    <lineage>
        <taxon>Eukaryota</taxon>
        <taxon>Sar</taxon>
        <taxon>Alveolata</taxon>
        <taxon>Ciliophora</taxon>
        <taxon>Postciliodesmatophora</taxon>
        <taxon>Heterotrichea</taxon>
        <taxon>Heterotrichida</taxon>
        <taxon>Blepharismidae</taxon>
        <taxon>Blepharisma</taxon>
    </lineage>
</organism>
<name>A0AAU9IL45_9CILI</name>
<gene>
    <name evidence="1" type="ORF">BSTOLATCC_MIC6619</name>
</gene>
<evidence type="ECO:0000313" key="1">
    <source>
        <dbReference type="EMBL" id="CAG9312519.1"/>
    </source>
</evidence>